<comment type="caution">
    <text evidence="3">The sequence shown here is derived from an EMBL/GenBank/DDBJ whole genome shotgun (WGS) entry which is preliminary data.</text>
</comment>
<evidence type="ECO:0000313" key="3">
    <source>
        <dbReference type="EMBL" id="KXZ41335.1"/>
    </source>
</evidence>
<dbReference type="OrthoDB" id="5212at2759"/>
<accession>A0A150FVV4</accession>
<feature type="transmembrane region" description="Helical" evidence="1">
    <location>
        <begin position="12"/>
        <end position="37"/>
    </location>
</feature>
<keyword evidence="4" id="KW-1185">Reference proteome</keyword>
<dbReference type="PANTHER" id="PTHR46706">
    <property type="entry name" value="PROTEIN QUA-1-RELATED"/>
    <property type="match status" value="1"/>
</dbReference>
<gene>
    <name evidence="3" type="ORF">GPECTOR_541g547</name>
</gene>
<dbReference type="AlphaFoldDB" id="A0A150FVV4"/>
<dbReference type="EMBL" id="LSYV01000538">
    <property type="protein sequence ID" value="KXZ41335.1"/>
    <property type="molecule type" value="Genomic_DNA"/>
</dbReference>
<name>A0A150FVV4_GONPE</name>
<dbReference type="STRING" id="33097.A0A150FVV4"/>
<feature type="domain" description="Hedgehog protein Hint" evidence="2">
    <location>
        <begin position="206"/>
        <end position="337"/>
    </location>
</feature>
<dbReference type="InterPro" id="IPR036844">
    <property type="entry name" value="Hint_dom_sf"/>
</dbReference>
<dbReference type="Pfam" id="PF01079">
    <property type="entry name" value="Hint"/>
    <property type="match status" value="1"/>
</dbReference>
<keyword evidence="1" id="KW-0812">Transmembrane</keyword>
<dbReference type="InterPro" id="IPR001767">
    <property type="entry name" value="Hedgehog_Hint"/>
</dbReference>
<evidence type="ECO:0000256" key="1">
    <source>
        <dbReference type="SAM" id="Phobius"/>
    </source>
</evidence>
<evidence type="ECO:0000313" key="4">
    <source>
        <dbReference type="Proteomes" id="UP000075714"/>
    </source>
</evidence>
<keyword evidence="1" id="KW-1133">Transmembrane helix</keyword>
<dbReference type="GO" id="GO:0016540">
    <property type="term" value="P:protein autoprocessing"/>
    <property type="evidence" value="ECO:0007669"/>
    <property type="project" value="InterPro"/>
</dbReference>
<dbReference type="PANTHER" id="PTHR46706:SF12">
    <property type="entry name" value="PROTEIN QUA-1-RELATED"/>
    <property type="match status" value="1"/>
</dbReference>
<protein>
    <recommendedName>
        <fullName evidence="2">Hedgehog protein Hint domain-containing protein</fullName>
    </recommendedName>
</protein>
<reference evidence="4" key="1">
    <citation type="journal article" date="2016" name="Nat. Commun.">
        <title>The Gonium pectorale genome demonstrates co-option of cell cycle regulation during the evolution of multicellularity.</title>
        <authorList>
            <person name="Hanschen E.R."/>
            <person name="Marriage T.N."/>
            <person name="Ferris P.J."/>
            <person name="Hamaji T."/>
            <person name="Toyoda A."/>
            <person name="Fujiyama A."/>
            <person name="Neme R."/>
            <person name="Noguchi H."/>
            <person name="Minakuchi Y."/>
            <person name="Suzuki M."/>
            <person name="Kawai-Toyooka H."/>
            <person name="Smith D.R."/>
            <person name="Sparks H."/>
            <person name="Anderson J."/>
            <person name="Bakaric R."/>
            <person name="Luria V."/>
            <person name="Karger A."/>
            <person name="Kirschner M.W."/>
            <person name="Durand P.M."/>
            <person name="Michod R.E."/>
            <person name="Nozaki H."/>
            <person name="Olson B.J."/>
        </authorList>
    </citation>
    <scope>NUCLEOTIDE SEQUENCE [LARGE SCALE GENOMIC DNA]</scope>
    <source>
        <strain evidence="4">NIES-2863</strain>
    </source>
</reference>
<dbReference type="Gene3D" id="2.170.16.10">
    <property type="entry name" value="Hedgehog/Intein (Hint) domain"/>
    <property type="match status" value="1"/>
</dbReference>
<organism evidence="3 4">
    <name type="scientific">Gonium pectorale</name>
    <name type="common">Green alga</name>
    <dbReference type="NCBI Taxonomy" id="33097"/>
    <lineage>
        <taxon>Eukaryota</taxon>
        <taxon>Viridiplantae</taxon>
        <taxon>Chlorophyta</taxon>
        <taxon>core chlorophytes</taxon>
        <taxon>Chlorophyceae</taxon>
        <taxon>CS clade</taxon>
        <taxon>Chlamydomonadales</taxon>
        <taxon>Volvocaceae</taxon>
        <taxon>Gonium</taxon>
    </lineage>
</organism>
<evidence type="ECO:0000259" key="2">
    <source>
        <dbReference type="Pfam" id="PF01079"/>
    </source>
</evidence>
<feature type="transmembrane region" description="Helical" evidence="1">
    <location>
        <begin position="394"/>
        <end position="414"/>
    </location>
</feature>
<proteinExistence type="predicted"/>
<dbReference type="Proteomes" id="UP000075714">
    <property type="component" value="Unassembled WGS sequence"/>
</dbReference>
<dbReference type="SUPFAM" id="SSF51294">
    <property type="entry name" value="Hedgehog/intein (Hint) domain"/>
    <property type="match status" value="1"/>
</dbReference>
<keyword evidence="1" id="KW-0472">Membrane</keyword>
<sequence length="421" mass="45313">MLKEQQIGKIYKFMTIGLFIVVAVLIGALTGITWAIVQISKDTKVTNSNNANNYQFLVTKDDKAAVTGSVLLDIAPSLRAPTAESSSAANFSASFKQGGSRHRMLVSVDDYPADQLVLYGTLGFPTVEEGCSALHNGLSTFQIAHDSATVADGVSYTSLTVVEVTGCKDLSSKEVTAIVTDGTFRFFVICRPGMVRDDAAKTGMCEYGDRVRSRDRRTGELVYREVYLFGHREADRVNPYVHLTAGGRTLVGTQRHFLPVCVSRCTQQDLEAGSITLENRRFEDVRVGDLLLLSAGGSSFALAPVTAVDVMLTRGAYNPYVRGADLVVDGVVASPHSDWILDWAAPASMDRYLPYVYEVLLAPVYGLYRIVGPSTAEWLAHGLGLAESGAESGLGYYVVVAAMAAPLATALAAASRKLVTR</sequence>
<dbReference type="InterPro" id="IPR052140">
    <property type="entry name" value="Dev_Signal_Hedgehog-like"/>
</dbReference>